<dbReference type="InterPro" id="IPR000182">
    <property type="entry name" value="GNAT_dom"/>
</dbReference>
<dbReference type="OrthoDB" id="2888121at2759"/>
<dbReference type="GeneID" id="70191079"/>
<keyword evidence="3" id="KW-1185">Reference proteome</keyword>
<name>A0A9P8XVV3_9PEZI</name>
<dbReference type="Gene3D" id="3.40.630.30">
    <property type="match status" value="1"/>
</dbReference>
<dbReference type="AlphaFoldDB" id="A0A9P8XVV3"/>
<dbReference type="CDD" id="cd04301">
    <property type="entry name" value="NAT_SF"/>
    <property type="match status" value="1"/>
</dbReference>
<comment type="caution">
    <text evidence="2">The sequence shown here is derived from an EMBL/GenBank/DDBJ whole genome shotgun (WGS) entry which is preliminary data.</text>
</comment>
<dbReference type="Gene3D" id="3.30.200.20">
    <property type="entry name" value="Phosphorylase Kinase, domain 1"/>
    <property type="match status" value="1"/>
</dbReference>
<accession>A0A9P8XVV3</accession>
<dbReference type="PROSITE" id="PS51186">
    <property type="entry name" value="GNAT"/>
    <property type="match status" value="1"/>
</dbReference>
<organism evidence="2 3">
    <name type="scientific">Microdochium trichocladiopsis</name>
    <dbReference type="NCBI Taxonomy" id="1682393"/>
    <lineage>
        <taxon>Eukaryota</taxon>
        <taxon>Fungi</taxon>
        <taxon>Dikarya</taxon>
        <taxon>Ascomycota</taxon>
        <taxon>Pezizomycotina</taxon>
        <taxon>Sordariomycetes</taxon>
        <taxon>Xylariomycetidae</taxon>
        <taxon>Xylariales</taxon>
        <taxon>Microdochiaceae</taxon>
        <taxon>Microdochium</taxon>
    </lineage>
</organism>
<dbReference type="InterPro" id="IPR016181">
    <property type="entry name" value="Acyl_CoA_acyltransferase"/>
</dbReference>
<reference evidence="2" key="1">
    <citation type="journal article" date="2021" name="Nat. Commun.">
        <title>Genetic determinants of endophytism in the Arabidopsis root mycobiome.</title>
        <authorList>
            <person name="Mesny F."/>
            <person name="Miyauchi S."/>
            <person name="Thiergart T."/>
            <person name="Pickel B."/>
            <person name="Atanasova L."/>
            <person name="Karlsson M."/>
            <person name="Huettel B."/>
            <person name="Barry K.W."/>
            <person name="Haridas S."/>
            <person name="Chen C."/>
            <person name="Bauer D."/>
            <person name="Andreopoulos W."/>
            <person name="Pangilinan J."/>
            <person name="LaButti K."/>
            <person name="Riley R."/>
            <person name="Lipzen A."/>
            <person name="Clum A."/>
            <person name="Drula E."/>
            <person name="Henrissat B."/>
            <person name="Kohler A."/>
            <person name="Grigoriev I.V."/>
            <person name="Martin F.M."/>
            <person name="Hacquard S."/>
        </authorList>
    </citation>
    <scope>NUCLEOTIDE SEQUENCE</scope>
    <source>
        <strain evidence="2">MPI-CAGE-CH-0230</strain>
    </source>
</reference>
<feature type="domain" description="N-acetyltransferase" evidence="1">
    <location>
        <begin position="203"/>
        <end position="348"/>
    </location>
</feature>
<dbReference type="SUPFAM" id="SSF56112">
    <property type="entry name" value="Protein kinase-like (PK-like)"/>
    <property type="match status" value="1"/>
</dbReference>
<gene>
    <name evidence="2" type="ORF">B0I36DRAFT_395865</name>
</gene>
<dbReference type="GO" id="GO:0016747">
    <property type="term" value="F:acyltransferase activity, transferring groups other than amino-acyl groups"/>
    <property type="evidence" value="ECO:0007669"/>
    <property type="project" value="InterPro"/>
</dbReference>
<dbReference type="Proteomes" id="UP000756346">
    <property type="component" value="Unassembled WGS sequence"/>
</dbReference>
<dbReference type="EMBL" id="JAGTJQ010000012">
    <property type="protein sequence ID" value="KAH7016070.1"/>
    <property type="molecule type" value="Genomic_DNA"/>
</dbReference>
<dbReference type="RefSeq" id="XP_046005694.1">
    <property type="nucleotide sequence ID" value="XM_046161533.1"/>
</dbReference>
<dbReference type="InterPro" id="IPR049168">
    <property type="entry name" value="Glyco_hydro_134"/>
</dbReference>
<protein>
    <recommendedName>
        <fullName evidence="1">N-acetyltransferase domain-containing protein</fullName>
    </recommendedName>
</protein>
<dbReference type="Pfam" id="PF21087">
    <property type="entry name" value="Glyco_hydro_134"/>
    <property type="match status" value="1"/>
</dbReference>
<dbReference type="InterPro" id="IPR011009">
    <property type="entry name" value="Kinase-like_dom_sf"/>
</dbReference>
<evidence type="ECO:0000259" key="1">
    <source>
        <dbReference type="PROSITE" id="PS51186"/>
    </source>
</evidence>
<proteinExistence type="predicted"/>
<dbReference type="SUPFAM" id="SSF55729">
    <property type="entry name" value="Acyl-CoA N-acyltransferases (Nat)"/>
    <property type="match status" value="1"/>
</dbReference>
<evidence type="ECO:0000313" key="2">
    <source>
        <dbReference type="EMBL" id="KAH7016070.1"/>
    </source>
</evidence>
<sequence length="527" mass="59854">MTQDLERWELLENLGKGAFSQVYRARDLEGDAGEVAVKVVPKFKMNNQGAAFRCLQPGGVIDISDMSYHPPGPIGPGSAWIDWFRMLAVLTNAAGLDIGIYRGDRAQRELRHVGYKVLRRPRDRYLITTGISVYGGRCLLVSVVEQMKGILTRAMEFVPVSLSREEMMSRLEREILQDGMTIRVVSASQRRQDDIALMPHRWRVERWNSDQDLQSATELWLDALPSRFHLPQDILGPLLGRSNAHHSVVRDHTGLLGFCATYTMNADNAGDLVGSLGVLIVRSTHRGRGIGKSLHDEALGRLREQHKVRCLRLGSTFPRLLIGVPFDEPFVGWSDSASQASDWLLRLSGWQEKRTTSPEDATLEVQIFHQFGLRFSPCNNNMFEDALRLVAQVTRGKDLGCSRLVRLLSPLKQDMRDLHADVASRWDCQNYYGYDRWFAGQRNGASGLSNLNTEYIRRYKEAIPWIQGRIVSNSRYRTDNTKFWGQCSSDLRGWESEHLCPEGLAEYRHCRLVLQALHTTPSLRSFA</sequence>
<evidence type="ECO:0000313" key="3">
    <source>
        <dbReference type="Proteomes" id="UP000756346"/>
    </source>
</evidence>
<dbReference type="Pfam" id="PF00583">
    <property type="entry name" value="Acetyltransf_1"/>
    <property type="match status" value="1"/>
</dbReference>